<feature type="transmembrane region" description="Helical" evidence="1">
    <location>
        <begin position="6"/>
        <end position="23"/>
    </location>
</feature>
<name>A0A1G6KQ53_9BACI</name>
<feature type="transmembrane region" description="Helical" evidence="1">
    <location>
        <begin position="106"/>
        <end position="125"/>
    </location>
</feature>
<evidence type="ECO:0000256" key="1">
    <source>
        <dbReference type="SAM" id="Phobius"/>
    </source>
</evidence>
<feature type="transmembrane region" description="Helical" evidence="1">
    <location>
        <begin position="73"/>
        <end position="94"/>
    </location>
</feature>
<feature type="transmembrane region" description="Helical" evidence="1">
    <location>
        <begin position="137"/>
        <end position="158"/>
    </location>
</feature>
<proteinExistence type="predicted"/>
<dbReference type="RefSeq" id="WP_090796058.1">
    <property type="nucleotide sequence ID" value="NZ_FMYI01000006.1"/>
</dbReference>
<dbReference type="AlphaFoldDB" id="A0A1G6KQ53"/>
<dbReference type="Proteomes" id="UP000242949">
    <property type="component" value="Unassembled WGS sequence"/>
</dbReference>
<evidence type="ECO:0008006" key="4">
    <source>
        <dbReference type="Google" id="ProtNLM"/>
    </source>
</evidence>
<dbReference type="STRING" id="1612202.SAMN05421734_106154"/>
<feature type="transmembrane region" description="Helical" evidence="1">
    <location>
        <begin position="44"/>
        <end position="67"/>
    </location>
</feature>
<reference evidence="3" key="1">
    <citation type="submission" date="2016-09" db="EMBL/GenBank/DDBJ databases">
        <authorList>
            <person name="Varghese N."/>
            <person name="Submissions S."/>
        </authorList>
    </citation>
    <scope>NUCLEOTIDE SEQUENCE [LARGE SCALE GENOMIC DNA]</scope>
    <source>
        <strain evidence="3">S5</strain>
    </source>
</reference>
<evidence type="ECO:0000313" key="2">
    <source>
        <dbReference type="EMBL" id="SDC32655.1"/>
    </source>
</evidence>
<accession>A0A1G6KQ53</accession>
<sequence length="159" mass="17176">MNIAFFLYSVIGVLSIISFFTDREKTKRAAKKAWNMFSKLLPELMAILLFVGLSLSILTPEFISSFIGDQSGALGVVVSTVIGSVALLPSFVVFPLGETLVQNGAGLPQVSALMAALVAVGFASLPMEIKLFGRRFAYMRNGSAVLMSVLFAMIVWVIF</sequence>
<protein>
    <recommendedName>
        <fullName evidence="4">Permease</fullName>
    </recommendedName>
</protein>
<keyword evidence="3" id="KW-1185">Reference proteome</keyword>
<gene>
    <name evidence="2" type="ORF">SAMN05421734_106154</name>
</gene>
<keyword evidence="1" id="KW-0812">Transmembrane</keyword>
<dbReference type="OrthoDB" id="5465282at2"/>
<evidence type="ECO:0000313" key="3">
    <source>
        <dbReference type="Proteomes" id="UP000242949"/>
    </source>
</evidence>
<keyword evidence="1" id="KW-0472">Membrane</keyword>
<dbReference type="EMBL" id="FMYI01000006">
    <property type="protein sequence ID" value="SDC32655.1"/>
    <property type="molecule type" value="Genomic_DNA"/>
</dbReference>
<keyword evidence="1" id="KW-1133">Transmembrane helix</keyword>
<organism evidence="2 3">
    <name type="scientific">Pelagirhabdus alkalitolerans</name>
    <dbReference type="NCBI Taxonomy" id="1612202"/>
    <lineage>
        <taxon>Bacteria</taxon>
        <taxon>Bacillati</taxon>
        <taxon>Bacillota</taxon>
        <taxon>Bacilli</taxon>
        <taxon>Bacillales</taxon>
        <taxon>Bacillaceae</taxon>
        <taxon>Pelagirhabdus</taxon>
    </lineage>
</organism>